<dbReference type="Gene3D" id="3.40.50.1240">
    <property type="entry name" value="Phosphoglycerate mutase-like"/>
    <property type="match status" value="1"/>
</dbReference>
<keyword evidence="2" id="KW-1185">Reference proteome</keyword>
<gene>
    <name evidence="1" type="primary">PMU1_2</name>
    <name evidence="1" type="ORF">PMZ80_004887</name>
</gene>
<evidence type="ECO:0000313" key="2">
    <source>
        <dbReference type="Proteomes" id="UP001334248"/>
    </source>
</evidence>
<dbReference type="InterPro" id="IPR029033">
    <property type="entry name" value="His_PPase_superfam"/>
</dbReference>
<sequence length="373" mass="41750">MAESGSQQAVLPITSDSMQQVKDVHFTFTAPSSYFLPSVESTNPATFDPTTTNFGLISRSYDSDSSLGRGHNDDPPPTDWQRFAHHISALNDHAPPNTSYHIFYLARHGQGYHNLAEAYYGTQPWDCYWAQLDGDPESNITWADAYLSKLGERQAGEQSRFWRTQLAEARMPVPSSWFVSPMERACRTAQITFESLAREGKLDKEWKPIVKELLRETNGVHTCDRRSRRSVIAERYPRYQIEEGFSEEDELWDPVFRETEEAHTYRAALLLDDVLGQARSKGGKGSYVSLTAHGGMINAILRAVGHRQFQVKVGSVIAVLVKAEARGGRGAHRDFEKGKTKPGCVDDPLKAGLPGYNGFKDYVDKVEASVKDG</sequence>
<dbReference type="EMBL" id="JAVHJV010000005">
    <property type="protein sequence ID" value="KAK5942324.1"/>
    <property type="molecule type" value="Genomic_DNA"/>
</dbReference>
<dbReference type="Proteomes" id="UP001334248">
    <property type="component" value="Unassembled WGS sequence"/>
</dbReference>
<accession>A0ABR0RQG0</accession>
<comment type="caution">
    <text evidence="1">The sequence shown here is derived from an EMBL/GenBank/DDBJ whole genome shotgun (WGS) entry which is preliminary data.</text>
</comment>
<dbReference type="RefSeq" id="XP_064730414.1">
    <property type="nucleotide sequence ID" value="XM_064873310.1"/>
</dbReference>
<dbReference type="InterPro" id="IPR050275">
    <property type="entry name" value="PGM_Phosphatase"/>
</dbReference>
<proteinExistence type="predicted"/>
<dbReference type="PANTHER" id="PTHR48100:SF1">
    <property type="entry name" value="HISTIDINE PHOSPHATASE FAMILY PROTEIN-RELATED"/>
    <property type="match status" value="1"/>
</dbReference>
<dbReference type="CDD" id="cd07067">
    <property type="entry name" value="HP_PGM_like"/>
    <property type="match status" value="1"/>
</dbReference>
<protein>
    <submittedName>
        <fullName evidence="1">Phosphoglycerate mutase pmu1</fullName>
    </submittedName>
</protein>
<evidence type="ECO:0000313" key="1">
    <source>
        <dbReference type="EMBL" id="KAK5942324.1"/>
    </source>
</evidence>
<dbReference type="GeneID" id="89998336"/>
<dbReference type="SUPFAM" id="SSF53254">
    <property type="entry name" value="Phosphoglycerate mutase-like"/>
    <property type="match status" value="1"/>
</dbReference>
<reference evidence="1 2" key="1">
    <citation type="journal article" date="2023" name="Res Sq">
        <title>Genomic and morphological characterization of Knufia obscura isolated from the Mars 2020 spacecraft assembly facility.</title>
        <authorList>
            <person name="Chander A.M."/>
            <person name="Teixeira M.M."/>
            <person name="Singh N.K."/>
            <person name="Williams M.P."/>
            <person name="Parker C.W."/>
            <person name="Leo P."/>
            <person name="Stajich J.E."/>
            <person name="Torok T."/>
            <person name="Tighe S."/>
            <person name="Mason C.E."/>
            <person name="Venkateswaran K."/>
        </authorList>
    </citation>
    <scope>NUCLEOTIDE SEQUENCE [LARGE SCALE GENOMIC DNA]</scope>
    <source>
        <strain evidence="1 2">CCFEE 5817</strain>
    </source>
</reference>
<name>A0ABR0RQG0_9EURO</name>
<dbReference type="InterPro" id="IPR013078">
    <property type="entry name" value="His_Pase_superF_clade-1"/>
</dbReference>
<dbReference type="Pfam" id="PF00300">
    <property type="entry name" value="His_Phos_1"/>
    <property type="match status" value="1"/>
</dbReference>
<organism evidence="1 2">
    <name type="scientific">Knufia obscura</name>
    <dbReference type="NCBI Taxonomy" id="1635080"/>
    <lineage>
        <taxon>Eukaryota</taxon>
        <taxon>Fungi</taxon>
        <taxon>Dikarya</taxon>
        <taxon>Ascomycota</taxon>
        <taxon>Pezizomycotina</taxon>
        <taxon>Eurotiomycetes</taxon>
        <taxon>Chaetothyriomycetidae</taxon>
        <taxon>Chaetothyriales</taxon>
        <taxon>Trichomeriaceae</taxon>
        <taxon>Knufia</taxon>
    </lineage>
</organism>
<dbReference type="SMART" id="SM00855">
    <property type="entry name" value="PGAM"/>
    <property type="match status" value="1"/>
</dbReference>
<dbReference type="PANTHER" id="PTHR48100">
    <property type="entry name" value="BROAD-SPECIFICITY PHOSPHATASE YOR283W-RELATED"/>
    <property type="match status" value="1"/>
</dbReference>